<comment type="caution">
    <text evidence="3">The sequence shown here is derived from an EMBL/GenBank/DDBJ whole genome shotgun (WGS) entry which is preliminary data.</text>
</comment>
<evidence type="ECO:0000313" key="3">
    <source>
        <dbReference type="EMBL" id="MEM5948238.1"/>
    </source>
</evidence>
<feature type="compositionally biased region" description="Polar residues" evidence="1">
    <location>
        <begin position="163"/>
        <end position="174"/>
    </location>
</feature>
<evidence type="ECO:0000256" key="1">
    <source>
        <dbReference type="SAM" id="MobiDB-lite"/>
    </source>
</evidence>
<feature type="chain" id="PRO_5046907101" evidence="2">
    <location>
        <begin position="21"/>
        <end position="174"/>
    </location>
</feature>
<feature type="region of interest" description="Disordered" evidence="1">
    <location>
        <begin position="154"/>
        <end position="174"/>
    </location>
</feature>
<gene>
    <name evidence="3" type="ORF">WKV44_06755</name>
</gene>
<name>A0ABU9UC45_9SPIR</name>
<dbReference type="Proteomes" id="UP001466331">
    <property type="component" value="Unassembled WGS sequence"/>
</dbReference>
<protein>
    <submittedName>
        <fullName evidence="3">Uncharacterized protein</fullName>
    </submittedName>
</protein>
<dbReference type="RefSeq" id="WP_420069684.1">
    <property type="nucleotide sequence ID" value="NZ_JBCHKQ010000002.1"/>
</dbReference>
<reference evidence="3 4" key="1">
    <citation type="submission" date="2024-03" db="EMBL/GenBank/DDBJ databases">
        <title>Ignisphaera cupida sp. nov., a hyperthermophilic hydrolytic archaeon from a hot spring of Kamchatka, and proposal of Ignisphaeraceae fam. nov.</title>
        <authorList>
            <person name="Podosokorskaya O.A."/>
            <person name="Elcheninov A.G."/>
            <person name="Maltseva A.I."/>
            <person name="Zayulina K.S."/>
            <person name="Novikov A."/>
            <person name="Merkel A.Y."/>
        </authorList>
    </citation>
    <scope>NUCLEOTIDE SEQUENCE [LARGE SCALE GENOMIC DNA]</scope>
    <source>
        <strain evidence="3 4">38H-sp</strain>
    </source>
</reference>
<keyword evidence="4" id="KW-1185">Reference proteome</keyword>
<proteinExistence type="predicted"/>
<feature type="signal peptide" evidence="2">
    <location>
        <begin position="1"/>
        <end position="20"/>
    </location>
</feature>
<dbReference type="EMBL" id="JBCHKQ010000002">
    <property type="protein sequence ID" value="MEM5948238.1"/>
    <property type="molecule type" value="Genomic_DNA"/>
</dbReference>
<sequence length="174" mass="19562">MLRRFIAFAFFTILIFPVLADDDETILSDIEDVLKINISTKLVGLENIKWQVNKSKITIPGKAVTVKLISKDIVVLARLTPFKKKDGSFIVLAEGQVWCSQTGEDALKYLATVKQIPLNLGEKIIFFPLGKVELKAEDESLYRLEIEIWIDDTDNEESHKPPSASNAIKENASK</sequence>
<accession>A0ABU9UC45</accession>
<keyword evidence="2" id="KW-0732">Signal</keyword>
<organism evidence="3 4">
    <name type="scientific">Rarispira pelagica</name>
    <dbReference type="NCBI Taxonomy" id="3141764"/>
    <lineage>
        <taxon>Bacteria</taxon>
        <taxon>Pseudomonadati</taxon>
        <taxon>Spirochaetota</taxon>
        <taxon>Spirochaetia</taxon>
        <taxon>Winmispirales</taxon>
        <taxon>Winmispiraceae</taxon>
        <taxon>Rarispira</taxon>
    </lineage>
</organism>
<evidence type="ECO:0000313" key="4">
    <source>
        <dbReference type="Proteomes" id="UP001466331"/>
    </source>
</evidence>
<evidence type="ECO:0000256" key="2">
    <source>
        <dbReference type="SAM" id="SignalP"/>
    </source>
</evidence>